<dbReference type="Proteomes" id="UP000243515">
    <property type="component" value="Unassembled WGS sequence"/>
</dbReference>
<proteinExistence type="predicted"/>
<keyword evidence="3" id="KW-1185">Reference proteome</keyword>
<name>A0A232LT26_9EURO</name>
<gene>
    <name evidence="2" type="ORF">Egran_05065</name>
</gene>
<dbReference type="OrthoDB" id="5281164at2759"/>
<evidence type="ECO:0000259" key="1">
    <source>
        <dbReference type="PROSITE" id="PS50181"/>
    </source>
</evidence>
<accession>A0A232LT26</accession>
<dbReference type="InterPro" id="IPR036047">
    <property type="entry name" value="F-box-like_dom_sf"/>
</dbReference>
<comment type="caution">
    <text evidence="2">The sequence shown here is derived from an EMBL/GenBank/DDBJ whole genome shotgun (WGS) entry which is preliminary data.</text>
</comment>
<dbReference type="EMBL" id="NPHW01005040">
    <property type="protein sequence ID" value="OXV07168.1"/>
    <property type="molecule type" value="Genomic_DNA"/>
</dbReference>
<organism evidence="2 3">
    <name type="scientific">Elaphomyces granulatus</name>
    <dbReference type="NCBI Taxonomy" id="519963"/>
    <lineage>
        <taxon>Eukaryota</taxon>
        <taxon>Fungi</taxon>
        <taxon>Dikarya</taxon>
        <taxon>Ascomycota</taxon>
        <taxon>Pezizomycotina</taxon>
        <taxon>Eurotiomycetes</taxon>
        <taxon>Eurotiomycetidae</taxon>
        <taxon>Eurotiales</taxon>
        <taxon>Elaphomycetaceae</taxon>
        <taxon>Elaphomyces</taxon>
    </lineage>
</organism>
<protein>
    <recommendedName>
        <fullName evidence="1">F-box domain-containing protein</fullName>
    </recommendedName>
</protein>
<dbReference type="AlphaFoldDB" id="A0A232LT26"/>
<evidence type="ECO:0000313" key="2">
    <source>
        <dbReference type="EMBL" id="OXV07168.1"/>
    </source>
</evidence>
<dbReference type="SUPFAM" id="SSF81383">
    <property type="entry name" value="F-box domain"/>
    <property type="match status" value="1"/>
</dbReference>
<evidence type="ECO:0000313" key="3">
    <source>
        <dbReference type="Proteomes" id="UP000243515"/>
    </source>
</evidence>
<reference evidence="2 3" key="1">
    <citation type="journal article" date="2015" name="Environ. Microbiol.">
        <title>Metagenome sequence of Elaphomyces granulatus from sporocarp tissue reveals Ascomycota ectomycorrhizal fingerprints of genome expansion and a Proteobacteria-rich microbiome.</title>
        <authorList>
            <person name="Quandt C.A."/>
            <person name="Kohler A."/>
            <person name="Hesse C.N."/>
            <person name="Sharpton T.J."/>
            <person name="Martin F."/>
            <person name="Spatafora J.W."/>
        </authorList>
    </citation>
    <scope>NUCLEOTIDE SEQUENCE [LARGE SCALE GENOMIC DNA]</scope>
    <source>
        <strain evidence="2 3">OSC145934</strain>
    </source>
</reference>
<dbReference type="Gene3D" id="1.20.1280.50">
    <property type="match status" value="1"/>
</dbReference>
<dbReference type="Pfam" id="PF12937">
    <property type="entry name" value="F-box-like"/>
    <property type="match status" value="1"/>
</dbReference>
<feature type="domain" description="F-box" evidence="1">
    <location>
        <begin position="14"/>
        <end position="66"/>
    </location>
</feature>
<sequence length="203" mass="23313">MVVNPNMPGDPPHPIDLMGLPTELHLHIASYLSYPDALALKHTSRHFYAIVSTGVNMKVDWLIQRFERNLECPMEQCSFRSDESFCNWRIRRIMQRRRRHLECRAVAGGCFVVEGRTCCRYLIPTWLKGKAQRGPQERWLAWAIEGQCLSGDAQVVLFGRNRSSRISHSADHLLTFHPVHGLVELVDRVELIRRKSAGDVVVT</sequence>
<dbReference type="InterPro" id="IPR001810">
    <property type="entry name" value="F-box_dom"/>
</dbReference>
<dbReference type="PROSITE" id="PS50181">
    <property type="entry name" value="FBOX"/>
    <property type="match status" value="1"/>
</dbReference>